<dbReference type="RefSeq" id="WP_094059715.1">
    <property type="nucleotide sequence ID" value="NZ_CP022530.1"/>
</dbReference>
<proteinExistence type="predicted"/>
<dbReference type="InterPro" id="IPR000182">
    <property type="entry name" value="GNAT_dom"/>
</dbReference>
<dbReference type="PROSITE" id="PS51186">
    <property type="entry name" value="GNAT"/>
    <property type="match status" value="1"/>
</dbReference>
<evidence type="ECO:0000313" key="2">
    <source>
        <dbReference type="EMBL" id="ASP38523.1"/>
    </source>
</evidence>
<evidence type="ECO:0000313" key="3">
    <source>
        <dbReference type="Proteomes" id="UP000202440"/>
    </source>
</evidence>
<gene>
    <name evidence="2" type="ORF">CHH28_07480</name>
</gene>
<dbReference type="CDD" id="cd04301">
    <property type="entry name" value="NAT_SF"/>
    <property type="match status" value="1"/>
</dbReference>
<dbReference type="SUPFAM" id="SSF55729">
    <property type="entry name" value="Acyl-CoA N-acyltransferases (Nat)"/>
    <property type="match status" value="1"/>
</dbReference>
<dbReference type="AlphaFoldDB" id="A0A222FJW3"/>
<dbReference type="EMBL" id="CP022530">
    <property type="protein sequence ID" value="ASP38523.1"/>
    <property type="molecule type" value="Genomic_DNA"/>
</dbReference>
<dbReference type="Gene3D" id="3.40.630.30">
    <property type="match status" value="1"/>
</dbReference>
<organism evidence="2 3">
    <name type="scientific">Bacterioplanes sanyensis</name>
    <dbReference type="NCBI Taxonomy" id="1249553"/>
    <lineage>
        <taxon>Bacteria</taxon>
        <taxon>Pseudomonadati</taxon>
        <taxon>Pseudomonadota</taxon>
        <taxon>Gammaproteobacteria</taxon>
        <taxon>Oceanospirillales</taxon>
        <taxon>Oceanospirillaceae</taxon>
        <taxon>Bacterioplanes</taxon>
    </lineage>
</organism>
<dbReference type="Proteomes" id="UP000202440">
    <property type="component" value="Chromosome"/>
</dbReference>
<dbReference type="KEGG" id="bsan:CHH28_07480"/>
<name>A0A222FJW3_9GAMM</name>
<dbReference type="GO" id="GO:0016747">
    <property type="term" value="F:acyltransferase activity, transferring groups other than amino-acyl groups"/>
    <property type="evidence" value="ECO:0007669"/>
    <property type="project" value="InterPro"/>
</dbReference>
<accession>A0A222FJW3</accession>
<keyword evidence="2" id="KW-0808">Transferase</keyword>
<dbReference type="InterPro" id="IPR016181">
    <property type="entry name" value="Acyl_CoA_acyltransferase"/>
</dbReference>
<keyword evidence="3" id="KW-1185">Reference proteome</keyword>
<feature type="domain" description="N-acetyltransferase" evidence="1">
    <location>
        <begin position="11"/>
        <end position="149"/>
    </location>
</feature>
<protein>
    <submittedName>
        <fullName evidence="2">GNAT family N-acetyltransferase</fullName>
    </submittedName>
</protein>
<dbReference type="OrthoDB" id="9805924at2"/>
<dbReference type="Pfam" id="PF00583">
    <property type="entry name" value="Acetyltransf_1"/>
    <property type="match status" value="1"/>
</dbReference>
<reference evidence="2 3" key="1">
    <citation type="submission" date="2017-07" db="EMBL/GenBank/DDBJ databases">
        <title>Annotated genome sequence of Bacterioplanes sanyensis isolated from Red Sea.</title>
        <authorList>
            <person name="Rehman Z.U."/>
        </authorList>
    </citation>
    <scope>NUCLEOTIDE SEQUENCE [LARGE SCALE GENOMIC DNA]</scope>
    <source>
        <strain evidence="2 3">NV9</strain>
    </source>
</reference>
<sequence>MTTATENHAEITLQLLSATGPKDAVYALLRQLRPAYSQKAMSEQINKQQSQGYQLAYVERHGEVVAVAGFYIGEKLAWGKHLYVDDLVTSDQHRSAGMGKRLLDWLKQYAISQHCQQLHLDSGVQRFTAHKFYLREGFKIASHHFSMAL</sequence>
<evidence type="ECO:0000259" key="1">
    <source>
        <dbReference type="PROSITE" id="PS51186"/>
    </source>
</evidence>